<proteinExistence type="predicted"/>
<dbReference type="InterPro" id="IPR004597">
    <property type="entry name" value="Tag"/>
</dbReference>
<keyword evidence="2" id="KW-1185">Reference proteome</keyword>
<name>A0ABN1Y3A0_9PSEU</name>
<dbReference type="InterPro" id="IPR011257">
    <property type="entry name" value="DNA_glycosylase"/>
</dbReference>
<evidence type="ECO:0000313" key="1">
    <source>
        <dbReference type="EMBL" id="GAA1396749.1"/>
    </source>
</evidence>
<accession>A0ABN1Y3A0</accession>
<dbReference type="Gene3D" id="1.10.340.30">
    <property type="entry name" value="Hypothetical protein, domain 2"/>
    <property type="match status" value="1"/>
</dbReference>
<dbReference type="NCBIfam" id="TIGR00624">
    <property type="entry name" value="tag"/>
    <property type="match status" value="1"/>
</dbReference>
<comment type="caution">
    <text evidence="1">The sequence shown here is derived from an EMBL/GenBank/DDBJ whole genome shotgun (WGS) entry which is preliminary data.</text>
</comment>
<organism evidence="1 2">
    <name type="scientific">Pseudonocardia kongjuensis</name>
    <dbReference type="NCBI Taxonomy" id="102227"/>
    <lineage>
        <taxon>Bacteria</taxon>
        <taxon>Bacillati</taxon>
        <taxon>Actinomycetota</taxon>
        <taxon>Actinomycetes</taxon>
        <taxon>Pseudonocardiales</taxon>
        <taxon>Pseudonocardiaceae</taxon>
        <taxon>Pseudonocardia</taxon>
    </lineage>
</organism>
<dbReference type="RefSeq" id="WP_344026402.1">
    <property type="nucleotide sequence ID" value="NZ_BAAAJK010000034.1"/>
</dbReference>
<gene>
    <name evidence="1" type="ORF">GCM10009613_48410</name>
</gene>
<dbReference type="PANTHER" id="PTHR30037">
    <property type="entry name" value="DNA-3-METHYLADENINE GLYCOSYLASE 1"/>
    <property type="match status" value="1"/>
</dbReference>
<dbReference type="Pfam" id="PF03352">
    <property type="entry name" value="Adenine_glyco"/>
    <property type="match status" value="1"/>
</dbReference>
<dbReference type="Proteomes" id="UP001501414">
    <property type="component" value="Unassembled WGS sequence"/>
</dbReference>
<sequence length="207" mass="22293">MSGPTTGPTTGPDGRGRCDWALSAPDYVAYHDDEWGRPVHGTAAWFERMTLEGFQSGLSWIVILRKRPAFREVFAGFDPERVARFGDDDVARLLTDARIVRNRQKIEATVSNARAVLDLIDAGDDLGGFLASFAPDPATRPRPATLADVPASTPGSTALSRALKKRGFRFVGPTTCYALMQATGLVDDHVAYCWRAGGGAEPSGRPG</sequence>
<dbReference type="SUPFAM" id="SSF48150">
    <property type="entry name" value="DNA-glycosylase"/>
    <property type="match status" value="1"/>
</dbReference>
<dbReference type="InterPro" id="IPR005019">
    <property type="entry name" value="Adenine_glyco"/>
</dbReference>
<dbReference type="EMBL" id="BAAAJK010000034">
    <property type="protein sequence ID" value="GAA1396749.1"/>
    <property type="molecule type" value="Genomic_DNA"/>
</dbReference>
<dbReference type="PANTHER" id="PTHR30037:SF4">
    <property type="entry name" value="DNA-3-METHYLADENINE GLYCOSYLASE I"/>
    <property type="match status" value="1"/>
</dbReference>
<dbReference type="InterPro" id="IPR052891">
    <property type="entry name" value="DNA-3mA_glycosylase"/>
</dbReference>
<evidence type="ECO:0000313" key="2">
    <source>
        <dbReference type="Proteomes" id="UP001501414"/>
    </source>
</evidence>
<protein>
    <submittedName>
        <fullName evidence="1">DNA-3-methyladenine glycosylase I</fullName>
    </submittedName>
</protein>
<reference evidence="1 2" key="1">
    <citation type="journal article" date="2019" name="Int. J. Syst. Evol. Microbiol.">
        <title>The Global Catalogue of Microorganisms (GCM) 10K type strain sequencing project: providing services to taxonomists for standard genome sequencing and annotation.</title>
        <authorList>
            <consortium name="The Broad Institute Genomics Platform"/>
            <consortium name="The Broad Institute Genome Sequencing Center for Infectious Disease"/>
            <person name="Wu L."/>
            <person name="Ma J."/>
        </authorList>
    </citation>
    <scope>NUCLEOTIDE SEQUENCE [LARGE SCALE GENOMIC DNA]</scope>
    <source>
        <strain evidence="1 2">JCM 11896</strain>
    </source>
</reference>